<reference evidence="12" key="1">
    <citation type="submission" date="2025-08" db="UniProtKB">
        <authorList>
            <consortium name="RefSeq"/>
        </authorList>
    </citation>
    <scope>IDENTIFICATION</scope>
    <source>
        <tissue evidence="12">Tentacle</tissue>
    </source>
</reference>
<evidence type="ECO:0000259" key="10">
    <source>
        <dbReference type="PROSITE" id="PS50262"/>
    </source>
</evidence>
<comment type="subcellular location">
    <subcellularLocation>
        <location evidence="1">Membrane</location>
        <topology evidence="1">Multi-pass membrane protein</topology>
    </subcellularLocation>
</comment>
<dbReference type="AlphaFoldDB" id="A0A6P8IXX9"/>
<proteinExistence type="inferred from homology"/>
<feature type="transmembrane region" description="Helical" evidence="9">
    <location>
        <begin position="329"/>
        <end position="351"/>
    </location>
</feature>
<dbReference type="KEGG" id="aten:116306093"/>
<dbReference type="CDD" id="cd00637">
    <property type="entry name" value="7tm_classA_rhodopsin-like"/>
    <property type="match status" value="1"/>
</dbReference>
<dbReference type="Gene3D" id="1.20.1070.10">
    <property type="entry name" value="Rhodopsin 7-helix transmembrane proteins"/>
    <property type="match status" value="1"/>
</dbReference>
<evidence type="ECO:0000313" key="12">
    <source>
        <dbReference type="RefSeq" id="XP_031571987.1"/>
    </source>
</evidence>
<evidence type="ECO:0000256" key="7">
    <source>
        <dbReference type="ARBA" id="ARBA00023224"/>
    </source>
</evidence>
<evidence type="ECO:0000256" key="1">
    <source>
        <dbReference type="ARBA" id="ARBA00004141"/>
    </source>
</evidence>
<feature type="transmembrane region" description="Helical" evidence="9">
    <location>
        <begin position="233"/>
        <end position="255"/>
    </location>
</feature>
<feature type="transmembrane region" description="Helical" evidence="9">
    <location>
        <begin position="288"/>
        <end position="309"/>
    </location>
</feature>
<gene>
    <name evidence="12" type="primary">LOC116306093</name>
</gene>
<dbReference type="GO" id="GO:0004930">
    <property type="term" value="F:G protein-coupled receptor activity"/>
    <property type="evidence" value="ECO:0007669"/>
    <property type="project" value="UniProtKB-KW"/>
</dbReference>
<dbReference type="PROSITE" id="PS50262">
    <property type="entry name" value="G_PROTEIN_RECEP_F1_2"/>
    <property type="match status" value="1"/>
</dbReference>
<evidence type="ECO:0000256" key="6">
    <source>
        <dbReference type="ARBA" id="ARBA00023170"/>
    </source>
</evidence>
<accession>A0A6P8IXX9</accession>
<keyword evidence="3 9" id="KW-1133">Transmembrane helix</keyword>
<dbReference type="PANTHER" id="PTHR45695:SF9">
    <property type="entry name" value="LEUCOKININ RECEPTOR"/>
    <property type="match status" value="1"/>
</dbReference>
<protein>
    <submittedName>
        <fullName evidence="12">Neuropeptide Y receptor type 4-like</fullName>
    </submittedName>
</protein>
<evidence type="ECO:0000256" key="5">
    <source>
        <dbReference type="ARBA" id="ARBA00023136"/>
    </source>
</evidence>
<dbReference type="InterPro" id="IPR000276">
    <property type="entry name" value="GPCR_Rhodpsn"/>
</dbReference>
<keyword evidence="4 8" id="KW-0297">G-protein coupled receptor</keyword>
<name>A0A6P8IXX9_ACTTE</name>
<comment type="similarity">
    <text evidence="8">Belongs to the G-protein coupled receptor 1 family.</text>
</comment>
<keyword evidence="5 9" id="KW-0472">Membrane</keyword>
<dbReference type="PRINTS" id="PR00237">
    <property type="entry name" value="GPCRRHODOPSN"/>
</dbReference>
<keyword evidence="2 8" id="KW-0812">Transmembrane</keyword>
<feature type="transmembrane region" description="Helical" evidence="9">
    <location>
        <begin position="189"/>
        <end position="213"/>
    </location>
</feature>
<keyword evidence="7 8" id="KW-0807">Transducer</keyword>
<sequence length="431" mass="49308">MKVTFTIRTSFASNLVALYPCKLRSNFSHSYYSVKKICVFSFLAHKSCPHCTLTMNNTSLVGTSFVPLDEGKLSSQINLAIHVMTLVIGSVANILVLAVVVTKSKKTDQDVMIINLCLTDWLIIMVKFPLKLDTNLEYINWTDSVCKFVEIIPTLCHYVGIYAIVVMAVHRCRVLLNPFKAKMKLKTAVVCCIVIWVLSYLFLLPLIFYRVGYFGKSCVVIPLTDCQNRLFQIYRIIGYVIAFPIPLLIIAFSYFRLGMHLYRQRIPRVAYVQGNLNMNAGRRQNLEIIKTLAVIVIAFALFMLPLFIVRIQYEVKSNAERVAKHYINFIVYSRLIALSHSCVNPVIYGSLTKHFRQKYRQWFCQCFQRNFNVSRMNTWNVQNFTATNCHRPDIIIMAGKFGEHLGEGSATGFSKLDVPFSTEAHINHSSL</sequence>
<evidence type="ECO:0000313" key="11">
    <source>
        <dbReference type="Proteomes" id="UP000515163"/>
    </source>
</evidence>
<feature type="transmembrane region" description="Helical" evidence="9">
    <location>
        <begin position="79"/>
        <end position="101"/>
    </location>
</feature>
<dbReference type="InterPro" id="IPR017452">
    <property type="entry name" value="GPCR_Rhodpsn_7TM"/>
</dbReference>
<feature type="domain" description="G-protein coupled receptors family 1 profile" evidence="10">
    <location>
        <begin position="92"/>
        <end position="348"/>
    </location>
</feature>
<dbReference type="FunCoup" id="A0A6P8IXX9">
    <property type="interactions" value="335"/>
</dbReference>
<dbReference type="Proteomes" id="UP000515163">
    <property type="component" value="Unplaced"/>
</dbReference>
<dbReference type="RefSeq" id="XP_031571987.1">
    <property type="nucleotide sequence ID" value="XM_031716127.1"/>
</dbReference>
<dbReference type="Pfam" id="PF00001">
    <property type="entry name" value="7tm_1"/>
    <property type="match status" value="1"/>
</dbReference>
<dbReference type="OrthoDB" id="9445642at2759"/>
<organism evidence="11 12">
    <name type="scientific">Actinia tenebrosa</name>
    <name type="common">Australian red waratah sea anemone</name>
    <dbReference type="NCBI Taxonomy" id="6105"/>
    <lineage>
        <taxon>Eukaryota</taxon>
        <taxon>Metazoa</taxon>
        <taxon>Cnidaria</taxon>
        <taxon>Anthozoa</taxon>
        <taxon>Hexacorallia</taxon>
        <taxon>Actiniaria</taxon>
        <taxon>Actiniidae</taxon>
        <taxon>Actinia</taxon>
    </lineage>
</organism>
<feature type="transmembrane region" description="Helical" evidence="9">
    <location>
        <begin position="150"/>
        <end position="169"/>
    </location>
</feature>
<dbReference type="PROSITE" id="PS00237">
    <property type="entry name" value="G_PROTEIN_RECEP_F1_1"/>
    <property type="match status" value="1"/>
</dbReference>
<dbReference type="GeneID" id="116306093"/>
<evidence type="ECO:0000256" key="9">
    <source>
        <dbReference type="SAM" id="Phobius"/>
    </source>
</evidence>
<dbReference type="GO" id="GO:0005886">
    <property type="term" value="C:plasma membrane"/>
    <property type="evidence" value="ECO:0007669"/>
    <property type="project" value="TreeGrafter"/>
</dbReference>
<evidence type="ECO:0000256" key="3">
    <source>
        <dbReference type="ARBA" id="ARBA00022989"/>
    </source>
</evidence>
<evidence type="ECO:0000256" key="8">
    <source>
        <dbReference type="RuleBase" id="RU000688"/>
    </source>
</evidence>
<dbReference type="SUPFAM" id="SSF81321">
    <property type="entry name" value="Family A G protein-coupled receptor-like"/>
    <property type="match status" value="1"/>
</dbReference>
<dbReference type="InParanoid" id="A0A6P8IXX9"/>
<evidence type="ECO:0000256" key="2">
    <source>
        <dbReference type="ARBA" id="ARBA00022692"/>
    </source>
</evidence>
<dbReference type="PANTHER" id="PTHR45695">
    <property type="entry name" value="LEUCOKININ RECEPTOR-RELATED"/>
    <property type="match status" value="1"/>
</dbReference>
<keyword evidence="6 8" id="KW-0675">Receptor</keyword>
<evidence type="ECO:0000256" key="4">
    <source>
        <dbReference type="ARBA" id="ARBA00023040"/>
    </source>
</evidence>
<keyword evidence="11" id="KW-1185">Reference proteome</keyword>